<evidence type="ECO:0000313" key="3">
    <source>
        <dbReference type="Proteomes" id="UP000187203"/>
    </source>
</evidence>
<keyword evidence="3" id="KW-1185">Reference proteome</keyword>
<dbReference type="AlphaFoldDB" id="A0A1R3KH42"/>
<feature type="region of interest" description="Disordered" evidence="1">
    <location>
        <begin position="25"/>
        <end position="48"/>
    </location>
</feature>
<organism evidence="2 3">
    <name type="scientific">Corchorus olitorius</name>
    <dbReference type="NCBI Taxonomy" id="93759"/>
    <lineage>
        <taxon>Eukaryota</taxon>
        <taxon>Viridiplantae</taxon>
        <taxon>Streptophyta</taxon>
        <taxon>Embryophyta</taxon>
        <taxon>Tracheophyta</taxon>
        <taxon>Spermatophyta</taxon>
        <taxon>Magnoliopsida</taxon>
        <taxon>eudicotyledons</taxon>
        <taxon>Gunneridae</taxon>
        <taxon>Pentapetalae</taxon>
        <taxon>rosids</taxon>
        <taxon>malvids</taxon>
        <taxon>Malvales</taxon>
        <taxon>Malvaceae</taxon>
        <taxon>Grewioideae</taxon>
        <taxon>Apeibeae</taxon>
        <taxon>Corchorus</taxon>
    </lineage>
</organism>
<reference evidence="3" key="1">
    <citation type="submission" date="2013-09" db="EMBL/GenBank/DDBJ databases">
        <title>Corchorus olitorius genome sequencing.</title>
        <authorList>
            <person name="Alam M."/>
            <person name="Haque M.S."/>
            <person name="Islam M.S."/>
            <person name="Emdad E.M."/>
            <person name="Islam M.M."/>
            <person name="Ahmed B."/>
            <person name="Halim A."/>
            <person name="Hossen Q.M.M."/>
            <person name="Hossain M.Z."/>
            <person name="Ahmed R."/>
            <person name="Khan M.M."/>
            <person name="Islam R."/>
            <person name="Rashid M.M."/>
            <person name="Khan S.A."/>
            <person name="Rahman M.S."/>
            <person name="Alam M."/>
            <person name="Yahiya A.S."/>
            <person name="Khan M.S."/>
            <person name="Azam M.S."/>
            <person name="Haque T."/>
            <person name="Lashkar M.Z.H."/>
            <person name="Akhand A.I."/>
            <person name="Morshed G."/>
            <person name="Roy S."/>
            <person name="Uddin K.S."/>
            <person name="Rabeya T."/>
            <person name="Hossain A.S."/>
            <person name="Chowdhury A."/>
            <person name="Snigdha A.R."/>
            <person name="Mortoza M.S."/>
            <person name="Matin S.A."/>
            <person name="Hoque S.M.E."/>
            <person name="Islam M.K."/>
            <person name="Roy D.K."/>
            <person name="Haider R."/>
            <person name="Moosa M.M."/>
            <person name="Elias S.M."/>
            <person name="Hasan A.M."/>
            <person name="Jahan S."/>
            <person name="Shafiuddin M."/>
            <person name="Mahmood N."/>
            <person name="Shommy N.S."/>
        </authorList>
    </citation>
    <scope>NUCLEOTIDE SEQUENCE [LARGE SCALE GENOMIC DNA]</scope>
    <source>
        <strain evidence="3">cv. O-4</strain>
    </source>
</reference>
<proteinExistence type="predicted"/>
<evidence type="ECO:0000313" key="2">
    <source>
        <dbReference type="EMBL" id="OMP06328.1"/>
    </source>
</evidence>
<dbReference type="Proteomes" id="UP000187203">
    <property type="component" value="Unassembled WGS sequence"/>
</dbReference>
<sequence length="48" mass="5322">MEVLSVLRGEAVANGEVIKEEIMEESVKSGTKTQSYTPVWPHDFSSQP</sequence>
<gene>
    <name evidence="2" type="ORF">COLO4_08191</name>
</gene>
<name>A0A1R3KH42_9ROSI</name>
<protein>
    <submittedName>
        <fullName evidence="2">Uncharacterized protein</fullName>
    </submittedName>
</protein>
<comment type="caution">
    <text evidence="2">The sequence shown here is derived from an EMBL/GenBank/DDBJ whole genome shotgun (WGS) entry which is preliminary data.</text>
</comment>
<feature type="compositionally biased region" description="Polar residues" evidence="1">
    <location>
        <begin position="28"/>
        <end position="37"/>
    </location>
</feature>
<accession>A0A1R3KH42</accession>
<dbReference type="EMBL" id="AWUE01013639">
    <property type="protein sequence ID" value="OMP06328.1"/>
    <property type="molecule type" value="Genomic_DNA"/>
</dbReference>
<evidence type="ECO:0000256" key="1">
    <source>
        <dbReference type="SAM" id="MobiDB-lite"/>
    </source>
</evidence>